<comment type="catalytic activity">
    <reaction evidence="20">
        <text>hexanoyl-[ACP] + malonyl-[ACP] + H(+) = 3-oxooctanoyl-[ACP] + holo-[ACP] + CO2</text>
        <dbReference type="Rhea" id="RHEA:41836"/>
        <dbReference type="Rhea" id="RHEA-COMP:9623"/>
        <dbReference type="Rhea" id="RHEA-COMP:9632"/>
        <dbReference type="Rhea" id="RHEA-COMP:9633"/>
        <dbReference type="Rhea" id="RHEA-COMP:9685"/>
        <dbReference type="ChEBI" id="CHEBI:15378"/>
        <dbReference type="ChEBI" id="CHEBI:16526"/>
        <dbReference type="ChEBI" id="CHEBI:64479"/>
        <dbReference type="ChEBI" id="CHEBI:78449"/>
        <dbReference type="ChEBI" id="CHEBI:78459"/>
        <dbReference type="ChEBI" id="CHEBI:78460"/>
    </reaction>
    <physiologicalReaction direction="left-to-right" evidence="20">
        <dbReference type="Rhea" id="RHEA:41837"/>
    </physiologicalReaction>
</comment>
<dbReference type="SUPFAM" id="SSF53901">
    <property type="entry name" value="Thiolase-like"/>
    <property type="match status" value="1"/>
</dbReference>
<evidence type="ECO:0000256" key="29">
    <source>
        <dbReference type="ARBA" id="ARBA00047961"/>
    </source>
</evidence>
<dbReference type="InterPro" id="IPR057326">
    <property type="entry name" value="KR_dom"/>
</dbReference>
<comment type="function">
    <text evidence="18">Fatty acid synthetase is a multifunctional enzyme that catalyzes the de novo biosynthesis of long-chain saturated fatty acids starting from acetyl-CoA and malonyl-CoA in the presence of NADPH. This multifunctional protein contains 7 catalytic activities and a site for the binding of the prosthetic group 4'-phosphopantetheine of the acyl carrier protein ([ACP]) domain.</text>
</comment>
<evidence type="ECO:0000256" key="11">
    <source>
        <dbReference type="ARBA" id="ARBA00023373"/>
    </source>
</evidence>
<keyword evidence="5" id="KW-0702">S-nitrosylation</keyword>
<dbReference type="InterPro" id="IPR001031">
    <property type="entry name" value="Thioesterase"/>
</dbReference>
<accession>A0AAW1U5L0</accession>
<evidence type="ECO:0000256" key="2">
    <source>
        <dbReference type="ARBA" id="ARBA00022450"/>
    </source>
</evidence>
<dbReference type="Gene3D" id="3.90.180.10">
    <property type="entry name" value="Medium-chain alcohol dehydrogenases, catalytic domain"/>
    <property type="match status" value="1"/>
</dbReference>
<evidence type="ECO:0000256" key="46">
    <source>
        <dbReference type="ARBA" id="ARBA00049449"/>
    </source>
</evidence>
<dbReference type="InterPro" id="IPR014043">
    <property type="entry name" value="Acyl_transferase_dom"/>
</dbReference>
<comment type="catalytic activity">
    <reaction evidence="14">
        <text>(3R)-hydroxytetradecanoyl-[ACP] = (2E)-tetradecenoyl-[ACP] + H2O</text>
        <dbReference type="Rhea" id="RHEA:41892"/>
        <dbReference type="Rhea" id="RHEA-COMP:9646"/>
        <dbReference type="Rhea" id="RHEA-COMP:9647"/>
        <dbReference type="ChEBI" id="CHEBI:15377"/>
        <dbReference type="ChEBI" id="CHEBI:78474"/>
        <dbReference type="ChEBI" id="CHEBI:78475"/>
    </reaction>
    <physiologicalReaction direction="left-to-right" evidence="14">
        <dbReference type="Rhea" id="RHEA:41893"/>
    </physiologicalReaction>
</comment>
<evidence type="ECO:0000256" key="37">
    <source>
        <dbReference type="ARBA" id="ARBA00048691"/>
    </source>
</evidence>
<comment type="catalytic activity">
    <reaction evidence="16">
        <text>(3R)-hydroxyhexadecanoyl-[ACP] = (2E)-hexadecenoyl-[ACP] + H2O</text>
        <dbReference type="Rhea" id="RHEA:41908"/>
        <dbReference type="Rhea" id="RHEA-COMP:9650"/>
        <dbReference type="Rhea" id="RHEA-COMP:9651"/>
        <dbReference type="ChEBI" id="CHEBI:15377"/>
        <dbReference type="ChEBI" id="CHEBI:78480"/>
        <dbReference type="ChEBI" id="CHEBI:78481"/>
    </reaction>
    <physiologicalReaction direction="left-to-right" evidence="16">
        <dbReference type="Rhea" id="RHEA:41909"/>
    </physiologicalReaction>
</comment>
<comment type="catalytic activity">
    <reaction evidence="40">
        <text>(2E)-octadecenoyl-[ACP] + NADPH + H(+) = octadecanoyl-[ACP] + NADP(+)</text>
        <dbReference type="Rhea" id="RHEA:41928"/>
        <dbReference type="Rhea" id="RHEA-COMP:9655"/>
        <dbReference type="Rhea" id="RHEA-COMP:9656"/>
        <dbReference type="ChEBI" id="CHEBI:15378"/>
        <dbReference type="ChEBI" id="CHEBI:57783"/>
        <dbReference type="ChEBI" id="CHEBI:58349"/>
        <dbReference type="ChEBI" id="CHEBI:78489"/>
        <dbReference type="ChEBI" id="CHEBI:78495"/>
    </reaction>
    <physiologicalReaction direction="left-to-right" evidence="40">
        <dbReference type="Rhea" id="RHEA:41929"/>
    </physiologicalReaction>
</comment>
<dbReference type="GO" id="GO:0006633">
    <property type="term" value="P:fatty acid biosynthetic process"/>
    <property type="evidence" value="ECO:0007669"/>
    <property type="project" value="InterPro"/>
</dbReference>
<dbReference type="GO" id="GO:0031177">
    <property type="term" value="F:phosphopantetheine binding"/>
    <property type="evidence" value="ECO:0007669"/>
    <property type="project" value="InterPro"/>
</dbReference>
<comment type="catalytic activity">
    <reaction evidence="13">
        <text>a (3R)-hydroxyacyl-[ACP] = a (2E)-enoyl-[ACP] + H2O</text>
        <dbReference type="Rhea" id="RHEA:13097"/>
        <dbReference type="Rhea" id="RHEA-COMP:9925"/>
        <dbReference type="Rhea" id="RHEA-COMP:9945"/>
        <dbReference type="ChEBI" id="CHEBI:15377"/>
        <dbReference type="ChEBI" id="CHEBI:78784"/>
        <dbReference type="ChEBI" id="CHEBI:78827"/>
        <dbReference type="EC" id="4.2.1.59"/>
    </reaction>
    <physiologicalReaction direction="left-to-right" evidence="13">
        <dbReference type="Rhea" id="RHEA:13098"/>
    </physiologicalReaction>
</comment>
<comment type="catalytic activity">
    <reaction evidence="38">
        <text>hexadecanoyl-[ACP] + H2O = hexadecanoate + holo-[ACP] + H(+)</text>
        <dbReference type="Rhea" id="RHEA:41932"/>
        <dbReference type="Rhea" id="RHEA-COMP:9652"/>
        <dbReference type="Rhea" id="RHEA-COMP:9685"/>
        <dbReference type="ChEBI" id="CHEBI:7896"/>
        <dbReference type="ChEBI" id="CHEBI:15377"/>
        <dbReference type="ChEBI" id="CHEBI:15378"/>
        <dbReference type="ChEBI" id="CHEBI:64479"/>
        <dbReference type="ChEBI" id="CHEBI:78483"/>
        <dbReference type="EC" id="3.1.2.14"/>
    </reaction>
    <physiologicalReaction direction="left-to-right" evidence="38">
        <dbReference type="Rhea" id="RHEA:41933"/>
    </physiologicalReaction>
</comment>
<comment type="catalytic activity">
    <reaction evidence="42">
        <text>(2E)-tetradecenoyl-[ACP] + NADPH + H(+) = tetradecanoyl-[ACP] + NADP(+)</text>
        <dbReference type="Rhea" id="RHEA:41896"/>
        <dbReference type="Rhea" id="RHEA-COMP:9647"/>
        <dbReference type="Rhea" id="RHEA-COMP:9648"/>
        <dbReference type="ChEBI" id="CHEBI:15378"/>
        <dbReference type="ChEBI" id="CHEBI:57783"/>
        <dbReference type="ChEBI" id="CHEBI:58349"/>
        <dbReference type="ChEBI" id="CHEBI:78475"/>
        <dbReference type="ChEBI" id="CHEBI:78477"/>
    </reaction>
    <physiologicalReaction direction="left-to-right" evidence="42">
        <dbReference type="Rhea" id="RHEA:41897"/>
    </physiologicalReaction>
</comment>
<dbReference type="Pfam" id="PF00550">
    <property type="entry name" value="PP-binding"/>
    <property type="match status" value="1"/>
</dbReference>
<evidence type="ECO:0000256" key="17">
    <source>
        <dbReference type="ARBA" id="ARBA00023402"/>
    </source>
</evidence>
<evidence type="ECO:0000256" key="15">
    <source>
        <dbReference type="ARBA" id="ARBA00023399"/>
    </source>
</evidence>
<dbReference type="Pfam" id="PF16197">
    <property type="entry name" value="KAsynt_C_assoc"/>
    <property type="match status" value="1"/>
</dbReference>
<comment type="catalytic activity">
    <reaction evidence="41">
        <text>decanoyl-[ACP] + malonyl-[ACP] + H(+) = 3-oxododecanoyl-[ACP] + holo-[ACP] + CO2</text>
        <dbReference type="Rhea" id="RHEA:41868"/>
        <dbReference type="Rhea" id="RHEA-COMP:9623"/>
        <dbReference type="Rhea" id="RHEA-COMP:9640"/>
        <dbReference type="Rhea" id="RHEA-COMP:9641"/>
        <dbReference type="Rhea" id="RHEA-COMP:9685"/>
        <dbReference type="ChEBI" id="CHEBI:15378"/>
        <dbReference type="ChEBI" id="CHEBI:16526"/>
        <dbReference type="ChEBI" id="CHEBI:64479"/>
        <dbReference type="ChEBI" id="CHEBI:78449"/>
        <dbReference type="ChEBI" id="CHEBI:78468"/>
        <dbReference type="ChEBI" id="CHEBI:78469"/>
    </reaction>
    <physiologicalReaction direction="left-to-right" evidence="41">
        <dbReference type="Rhea" id="RHEA:41869"/>
    </physiologicalReaction>
</comment>
<dbReference type="InterPro" id="IPR013968">
    <property type="entry name" value="PKS_KR"/>
</dbReference>
<evidence type="ECO:0000256" key="31">
    <source>
        <dbReference type="ARBA" id="ARBA00048281"/>
    </source>
</evidence>
<dbReference type="Gene3D" id="3.40.366.10">
    <property type="entry name" value="Malonyl-Coenzyme A Acyl Carrier Protein, domain 2"/>
    <property type="match status" value="1"/>
</dbReference>
<protein>
    <submittedName>
        <fullName evidence="54">Uncharacterized protein</fullName>
    </submittedName>
</protein>
<evidence type="ECO:0000256" key="16">
    <source>
        <dbReference type="ARBA" id="ARBA00023401"/>
    </source>
</evidence>
<evidence type="ECO:0000256" key="23">
    <source>
        <dbReference type="ARBA" id="ARBA00047451"/>
    </source>
</evidence>
<comment type="catalytic activity">
    <reaction evidence="28">
        <text>3-oxobutanoyl-[ACP] + NADPH + H(+) = (3R)-hydroxybutanoyl-[ACP] + NADP(+)</text>
        <dbReference type="Rhea" id="RHEA:41804"/>
        <dbReference type="Rhea" id="RHEA-COMP:9625"/>
        <dbReference type="Rhea" id="RHEA-COMP:9626"/>
        <dbReference type="ChEBI" id="CHEBI:15378"/>
        <dbReference type="ChEBI" id="CHEBI:57783"/>
        <dbReference type="ChEBI" id="CHEBI:58349"/>
        <dbReference type="ChEBI" id="CHEBI:78450"/>
        <dbReference type="ChEBI" id="CHEBI:78451"/>
    </reaction>
    <physiologicalReaction direction="left-to-right" evidence="28">
        <dbReference type="Rhea" id="RHEA:41805"/>
    </physiologicalReaction>
</comment>
<dbReference type="Gene3D" id="3.30.70.3290">
    <property type="match status" value="1"/>
</dbReference>
<dbReference type="CDD" id="cd05195">
    <property type="entry name" value="enoyl_red"/>
    <property type="match status" value="1"/>
</dbReference>
<feature type="region of interest" description="C-terminal hotdog fold" evidence="49">
    <location>
        <begin position="1010"/>
        <end position="1135"/>
    </location>
</feature>
<evidence type="ECO:0000256" key="3">
    <source>
        <dbReference type="ARBA" id="ARBA00022553"/>
    </source>
</evidence>
<evidence type="ECO:0000256" key="24">
    <source>
        <dbReference type="ARBA" id="ARBA00047500"/>
    </source>
</evidence>
<dbReference type="InterPro" id="IPR036291">
    <property type="entry name" value="NAD(P)-bd_dom_sf"/>
</dbReference>
<comment type="catalytic activity">
    <reaction evidence="31">
        <text>(2E)-dodecenoyl-[ACP] + NADPH + H(+) = dodecanoyl-[ACP] + NADP(+)</text>
        <dbReference type="Rhea" id="RHEA:41880"/>
        <dbReference type="Rhea" id="RHEA-COMP:9643"/>
        <dbReference type="Rhea" id="RHEA-COMP:9644"/>
        <dbReference type="ChEBI" id="CHEBI:15378"/>
        <dbReference type="ChEBI" id="CHEBI:57783"/>
        <dbReference type="ChEBI" id="CHEBI:58349"/>
        <dbReference type="ChEBI" id="CHEBI:65264"/>
        <dbReference type="ChEBI" id="CHEBI:78472"/>
    </reaction>
    <physiologicalReaction direction="left-to-right" evidence="31">
        <dbReference type="Rhea" id="RHEA:41881"/>
    </physiologicalReaction>
</comment>
<evidence type="ECO:0000256" key="14">
    <source>
        <dbReference type="ARBA" id="ARBA00023398"/>
    </source>
</evidence>
<evidence type="ECO:0000256" key="1">
    <source>
        <dbReference type="ARBA" id="ARBA00005189"/>
    </source>
</evidence>
<comment type="pathway">
    <text evidence="1">Lipid metabolism.</text>
</comment>
<comment type="catalytic activity">
    <reaction evidence="27">
        <text>(2E)-hexenoyl-[ACP] + NADPH + H(+) = hexanoyl-[ACP] + NADP(+)</text>
        <dbReference type="Rhea" id="RHEA:41832"/>
        <dbReference type="Rhea" id="RHEA-COMP:9631"/>
        <dbReference type="Rhea" id="RHEA-COMP:9632"/>
        <dbReference type="ChEBI" id="CHEBI:15378"/>
        <dbReference type="ChEBI" id="CHEBI:57783"/>
        <dbReference type="ChEBI" id="CHEBI:58349"/>
        <dbReference type="ChEBI" id="CHEBI:78458"/>
        <dbReference type="ChEBI" id="CHEBI:78459"/>
    </reaction>
    <physiologicalReaction direction="left-to-right" evidence="27">
        <dbReference type="Rhea" id="RHEA:41833"/>
    </physiologicalReaction>
</comment>
<evidence type="ECO:0000256" key="50">
    <source>
        <dbReference type="SAM" id="MobiDB-lite"/>
    </source>
</evidence>
<dbReference type="GO" id="GO:0016297">
    <property type="term" value="F:fatty acyl-[ACP] hydrolase activity"/>
    <property type="evidence" value="ECO:0007669"/>
    <property type="project" value="UniProtKB-EC"/>
</dbReference>
<feature type="active site" description="Proton acceptor; for dehydratase activity" evidence="49">
    <location>
        <position position="907"/>
    </location>
</feature>
<keyword evidence="2" id="KW-0596">Phosphopantetheine</keyword>
<evidence type="ECO:0000256" key="12">
    <source>
        <dbReference type="ARBA" id="ARBA00023388"/>
    </source>
</evidence>
<evidence type="ECO:0000256" key="25">
    <source>
        <dbReference type="ARBA" id="ARBA00047578"/>
    </source>
</evidence>
<keyword evidence="4" id="KW-0808">Transferase</keyword>
<comment type="catalytic activity">
    <reaction evidence="45">
        <text>3-oxooctanoyl-[ACP] + NADPH + H(+) = (3R)-hydroxyoctanoyl-[ACP] + NADP(+)</text>
        <dbReference type="Rhea" id="RHEA:41840"/>
        <dbReference type="Rhea" id="RHEA-COMP:9633"/>
        <dbReference type="Rhea" id="RHEA-COMP:9634"/>
        <dbReference type="ChEBI" id="CHEBI:15378"/>
        <dbReference type="ChEBI" id="CHEBI:57783"/>
        <dbReference type="ChEBI" id="CHEBI:58349"/>
        <dbReference type="ChEBI" id="CHEBI:78460"/>
        <dbReference type="ChEBI" id="CHEBI:78461"/>
    </reaction>
    <physiologicalReaction direction="left-to-right" evidence="45">
        <dbReference type="Rhea" id="RHEA:41841"/>
    </physiologicalReaction>
</comment>
<dbReference type="PANTHER" id="PTHR43775">
    <property type="entry name" value="FATTY ACID SYNTHASE"/>
    <property type="match status" value="1"/>
</dbReference>
<dbReference type="Gene3D" id="3.40.50.720">
    <property type="entry name" value="NAD(P)-binding Rossmann-like Domain"/>
    <property type="match status" value="1"/>
</dbReference>
<dbReference type="Gene3D" id="3.10.129.110">
    <property type="entry name" value="Polyketide synthase dehydratase"/>
    <property type="match status" value="1"/>
</dbReference>
<dbReference type="InterPro" id="IPR009081">
    <property type="entry name" value="PP-bd_ACP"/>
</dbReference>
<comment type="catalytic activity">
    <reaction evidence="30">
        <text>hexadecanoyl-[ACP] + malonyl-[ACP] + H(+) = 3-oxooctadecanoyl-[ACP] + holo-[ACP] + CO2</text>
        <dbReference type="Rhea" id="RHEA:41916"/>
        <dbReference type="Rhea" id="RHEA-COMP:9623"/>
        <dbReference type="Rhea" id="RHEA-COMP:9652"/>
        <dbReference type="Rhea" id="RHEA-COMP:9653"/>
        <dbReference type="Rhea" id="RHEA-COMP:9685"/>
        <dbReference type="ChEBI" id="CHEBI:15378"/>
        <dbReference type="ChEBI" id="CHEBI:16526"/>
        <dbReference type="ChEBI" id="CHEBI:64479"/>
        <dbReference type="ChEBI" id="CHEBI:78449"/>
        <dbReference type="ChEBI" id="CHEBI:78483"/>
        <dbReference type="ChEBI" id="CHEBI:78487"/>
    </reaction>
    <physiologicalReaction direction="left-to-right" evidence="30">
        <dbReference type="Rhea" id="RHEA:41917"/>
    </physiologicalReaction>
</comment>
<dbReference type="InterPro" id="IPR016035">
    <property type="entry name" value="Acyl_Trfase/lysoPLipase"/>
</dbReference>
<dbReference type="Pfam" id="PF08659">
    <property type="entry name" value="KR"/>
    <property type="match status" value="1"/>
</dbReference>
<evidence type="ECO:0000256" key="7">
    <source>
        <dbReference type="ARBA" id="ARBA00022990"/>
    </source>
</evidence>
<evidence type="ECO:0000256" key="5">
    <source>
        <dbReference type="ARBA" id="ARBA00022799"/>
    </source>
</evidence>
<dbReference type="Pfam" id="PF02801">
    <property type="entry name" value="Ketoacyl-synt_C"/>
    <property type="match status" value="1"/>
</dbReference>
<dbReference type="Pfam" id="PF13602">
    <property type="entry name" value="ADH_zinc_N_2"/>
    <property type="match status" value="1"/>
</dbReference>
<evidence type="ECO:0000256" key="10">
    <source>
        <dbReference type="ARBA" id="ARBA00023351"/>
    </source>
</evidence>
<comment type="catalytic activity">
    <reaction evidence="37">
        <text>holo-[ACP] + acetyl-CoA = acetyl-[ACP] + CoA</text>
        <dbReference type="Rhea" id="RHEA:41788"/>
        <dbReference type="Rhea" id="RHEA-COMP:9621"/>
        <dbReference type="Rhea" id="RHEA-COMP:9685"/>
        <dbReference type="ChEBI" id="CHEBI:57287"/>
        <dbReference type="ChEBI" id="CHEBI:57288"/>
        <dbReference type="ChEBI" id="CHEBI:64479"/>
        <dbReference type="ChEBI" id="CHEBI:78446"/>
        <dbReference type="EC" id="2.3.1.38"/>
    </reaction>
    <physiologicalReaction direction="left-to-right" evidence="37">
        <dbReference type="Rhea" id="RHEA:41789"/>
    </physiologicalReaction>
</comment>
<evidence type="ECO:0000256" key="32">
    <source>
        <dbReference type="ARBA" id="ARBA00048289"/>
    </source>
</evidence>
<evidence type="ECO:0000256" key="9">
    <source>
        <dbReference type="ARBA" id="ARBA00023332"/>
    </source>
</evidence>
<dbReference type="SMART" id="SM00825">
    <property type="entry name" value="PKS_KS"/>
    <property type="match status" value="1"/>
</dbReference>
<evidence type="ECO:0000256" key="13">
    <source>
        <dbReference type="ARBA" id="ARBA00023394"/>
    </source>
</evidence>
<evidence type="ECO:0000256" key="4">
    <source>
        <dbReference type="ARBA" id="ARBA00022679"/>
    </source>
</evidence>
<evidence type="ECO:0000256" key="34">
    <source>
        <dbReference type="ARBA" id="ARBA00048506"/>
    </source>
</evidence>
<dbReference type="Proteomes" id="UP001431783">
    <property type="component" value="Unassembled WGS sequence"/>
</dbReference>
<comment type="caution">
    <text evidence="54">The sequence shown here is derived from an EMBL/GenBank/DDBJ whole genome shotgun (WGS) entry which is preliminary data.</text>
</comment>
<evidence type="ECO:0000256" key="26">
    <source>
        <dbReference type="ARBA" id="ARBA00047810"/>
    </source>
</evidence>
<comment type="catalytic activity">
    <reaction evidence="44">
        <text>3-oxohexadecanoyl-[ACP] + NADPH + H(+) = (3R)-hydroxyhexadecanoyl-[ACP] + NADP(+)</text>
        <dbReference type="Rhea" id="RHEA:41904"/>
        <dbReference type="Rhea" id="RHEA-COMP:9649"/>
        <dbReference type="Rhea" id="RHEA-COMP:9650"/>
        <dbReference type="ChEBI" id="CHEBI:15378"/>
        <dbReference type="ChEBI" id="CHEBI:57783"/>
        <dbReference type="ChEBI" id="CHEBI:58349"/>
        <dbReference type="ChEBI" id="CHEBI:78478"/>
        <dbReference type="ChEBI" id="CHEBI:78480"/>
    </reaction>
    <physiologicalReaction direction="left-to-right" evidence="44">
        <dbReference type="Rhea" id="RHEA:41905"/>
    </physiologicalReaction>
</comment>
<dbReference type="InterPro" id="IPR001227">
    <property type="entry name" value="Ac_transferase_dom_sf"/>
</dbReference>
<dbReference type="InterPro" id="IPR018201">
    <property type="entry name" value="Ketoacyl_synth_AS"/>
</dbReference>
<evidence type="ECO:0000256" key="45">
    <source>
        <dbReference type="ARBA" id="ARBA00049422"/>
    </source>
</evidence>
<feature type="domain" description="PKS/mFAS DH" evidence="53">
    <location>
        <begin position="875"/>
        <end position="1135"/>
    </location>
</feature>
<dbReference type="FunFam" id="3.40.50.720:FF:000209">
    <property type="entry name" value="Polyketide synthase Pks12"/>
    <property type="match status" value="1"/>
</dbReference>
<evidence type="ECO:0000256" key="30">
    <source>
        <dbReference type="ARBA" id="ARBA00048051"/>
    </source>
</evidence>
<feature type="region of interest" description="Disordered" evidence="50">
    <location>
        <begin position="1"/>
        <end position="27"/>
    </location>
</feature>
<dbReference type="InterPro" id="IPR020843">
    <property type="entry name" value="ER"/>
</dbReference>
<dbReference type="InterPro" id="IPR011032">
    <property type="entry name" value="GroES-like_sf"/>
</dbReference>
<evidence type="ECO:0000256" key="47">
    <source>
        <dbReference type="ARBA" id="ARBA00049521"/>
    </source>
</evidence>
<dbReference type="Pfam" id="PF00698">
    <property type="entry name" value="Acyl_transf_1"/>
    <property type="match status" value="1"/>
</dbReference>
<evidence type="ECO:0000259" key="51">
    <source>
        <dbReference type="PROSITE" id="PS50075"/>
    </source>
</evidence>
<comment type="catalytic activity">
    <reaction evidence="34">
        <text>a fatty acyl-[ACP] + malonyl-[ACP] + H(+) = a 3-oxoacyl-[ACP] + holo-[ACP] + CO2</text>
        <dbReference type="Rhea" id="RHEA:22836"/>
        <dbReference type="Rhea" id="RHEA-COMP:9623"/>
        <dbReference type="Rhea" id="RHEA-COMP:9685"/>
        <dbReference type="Rhea" id="RHEA-COMP:9916"/>
        <dbReference type="Rhea" id="RHEA-COMP:14125"/>
        <dbReference type="ChEBI" id="CHEBI:15378"/>
        <dbReference type="ChEBI" id="CHEBI:16526"/>
        <dbReference type="ChEBI" id="CHEBI:64479"/>
        <dbReference type="ChEBI" id="CHEBI:78449"/>
        <dbReference type="ChEBI" id="CHEBI:78776"/>
        <dbReference type="ChEBI" id="CHEBI:138651"/>
        <dbReference type="EC" id="2.3.1.41"/>
    </reaction>
    <physiologicalReaction direction="left-to-right" evidence="34">
        <dbReference type="Rhea" id="RHEA:22837"/>
    </physiologicalReaction>
</comment>
<comment type="catalytic activity">
    <reaction evidence="36">
        <text>a 2,3-saturated acyl-[ACP] + NADP(+) = a (2E)-enoyl-[ACP] + NADPH + H(+)</text>
        <dbReference type="Rhea" id="RHEA:22564"/>
        <dbReference type="Rhea" id="RHEA-COMP:9925"/>
        <dbReference type="Rhea" id="RHEA-COMP:9926"/>
        <dbReference type="ChEBI" id="CHEBI:15378"/>
        <dbReference type="ChEBI" id="CHEBI:57783"/>
        <dbReference type="ChEBI" id="CHEBI:58349"/>
        <dbReference type="ChEBI" id="CHEBI:78784"/>
        <dbReference type="ChEBI" id="CHEBI:78785"/>
        <dbReference type="EC" id="1.3.1.39"/>
    </reaction>
    <physiologicalReaction direction="right-to-left" evidence="36">
        <dbReference type="Rhea" id="RHEA:22566"/>
    </physiologicalReaction>
</comment>
<dbReference type="InterPro" id="IPR014030">
    <property type="entry name" value="Ketoacyl_synth_N"/>
</dbReference>
<evidence type="ECO:0000313" key="55">
    <source>
        <dbReference type="Proteomes" id="UP001431783"/>
    </source>
</evidence>
<comment type="catalytic activity">
    <reaction evidence="25">
        <text>dodecanoyl-[ACP] + malonyl-[ACP] + H(+) = 3-oxotetradecanoyl-[ACP] + holo-[ACP] + CO2</text>
        <dbReference type="Rhea" id="RHEA:41884"/>
        <dbReference type="Rhea" id="RHEA-COMP:9623"/>
        <dbReference type="Rhea" id="RHEA-COMP:9644"/>
        <dbReference type="Rhea" id="RHEA-COMP:9645"/>
        <dbReference type="Rhea" id="RHEA-COMP:9685"/>
        <dbReference type="ChEBI" id="CHEBI:15378"/>
        <dbReference type="ChEBI" id="CHEBI:16526"/>
        <dbReference type="ChEBI" id="CHEBI:64479"/>
        <dbReference type="ChEBI" id="CHEBI:65264"/>
        <dbReference type="ChEBI" id="CHEBI:78449"/>
        <dbReference type="ChEBI" id="CHEBI:78473"/>
    </reaction>
    <physiologicalReaction direction="left-to-right" evidence="25">
        <dbReference type="Rhea" id="RHEA:41885"/>
    </physiologicalReaction>
</comment>
<evidence type="ECO:0000313" key="54">
    <source>
        <dbReference type="EMBL" id="KAK9875949.1"/>
    </source>
</evidence>
<evidence type="ECO:0000259" key="52">
    <source>
        <dbReference type="PROSITE" id="PS52004"/>
    </source>
</evidence>
<organism evidence="54 55">
    <name type="scientific">Henosepilachna vigintioctopunctata</name>
    <dbReference type="NCBI Taxonomy" id="420089"/>
    <lineage>
        <taxon>Eukaryota</taxon>
        <taxon>Metazoa</taxon>
        <taxon>Ecdysozoa</taxon>
        <taxon>Arthropoda</taxon>
        <taxon>Hexapoda</taxon>
        <taxon>Insecta</taxon>
        <taxon>Pterygota</taxon>
        <taxon>Neoptera</taxon>
        <taxon>Endopterygota</taxon>
        <taxon>Coleoptera</taxon>
        <taxon>Polyphaga</taxon>
        <taxon>Cucujiformia</taxon>
        <taxon>Coccinelloidea</taxon>
        <taxon>Coccinellidae</taxon>
        <taxon>Epilachninae</taxon>
        <taxon>Epilachnini</taxon>
        <taxon>Henosepilachna</taxon>
    </lineage>
</organism>
<dbReference type="GO" id="GO:0004312">
    <property type="term" value="F:fatty acid synthase activity"/>
    <property type="evidence" value="ECO:0007669"/>
    <property type="project" value="TreeGrafter"/>
</dbReference>
<evidence type="ECO:0000256" key="42">
    <source>
        <dbReference type="ARBA" id="ARBA00049171"/>
    </source>
</evidence>
<evidence type="ECO:0000256" key="27">
    <source>
        <dbReference type="ARBA" id="ARBA00047897"/>
    </source>
</evidence>
<comment type="catalytic activity">
    <reaction evidence="35">
        <text>3-oxohexanoyl-[ACP] + NADPH + H(+) = (3R)-hydroxyhexanoyl-[ACP] + NADP(+)</text>
        <dbReference type="Rhea" id="RHEA:41824"/>
        <dbReference type="Rhea" id="RHEA-COMP:9629"/>
        <dbReference type="Rhea" id="RHEA-COMP:9630"/>
        <dbReference type="ChEBI" id="CHEBI:15378"/>
        <dbReference type="ChEBI" id="CHEBI:57783"/>
        <dbReference type="ChEBI" id="CHEBI:58349"/>
        <dbReference type="ChEBI" id="CHEBI:78456"/>
        <dbReference type="ChEBI" id="CHEBI:78457"/>
    </reaction>
    <physiologicalReaction direction="left-to-right" evidence="35">
        <dbReference type="Rhea" id="RHEA:41825"/>
    </physiologicalReaction>
</comment>
<dbReference type="InterPro" id="IPR049391">
    <property type="entry name" value="FAS_pseudo-KR"/>
</dbReference>
<dbReference type="Gene3D" id="3.40.47.10">
    <property type="match status" value="1"/>
</dbReference>
<comment type="catalytic activity">
    <reaction evidence="23">
        <text>tetradecanoyl-[ACP] + malonyl-[ACP] + H(+) = 3-oxohexadecanoyl-[ACP] + holo-[ACP] + CO2</text>
        <dbReference type="Rhea" id="RHEA:41900"/>
        <dbReference type="Rhea" id="RHEA-COMP:9623"/>
        <dbReference type="Rhea" id="RHEA-COMP:9648"/>
        <dbReference type="Rhea" id="RHEA-COMP:9649"/>
        <dbReference type="Rhea" id="RHEA-COMP:9685"/>
        <dbReference type="ChEBI" id="CHEBI:15378"/>
        <dbReference type="ChEBI" id="CHEBI:16526"/>
        <dbReference type="ChEBI" id="CHEBI:64479"/>
        <dbReference type="ChEBI" id="CHEBI:78449"/>
        <dbReference type="ChEBI" id="CHEBI:78477"/>
        <dbReference type="ChEBI" id="CHEBI:78478"/>
    </reaction>
    <physiologicalReaction direction="left-to-right" evidence="23">
        <dbReference type="Rhea" id="RHEA:41901"/>
    </physiologicalReaction>
</comment>
<comment type="catalytic activity">
    <reaction evidence="11">
        <text>(3R)-hydroxyhexanoyl-[ACP] = (2E)-hexenoyl-[ACP] + H2O</text>
        <dbReference type="Rhea" id="RHEA:41828"/>
        <dbReference type="Rhea" id="RHEA-COMP:9630"/>
        <dbReference type="Rhea" id="RHEA-COMP:9631"/>
        <dbReference type="ChEBI" id="CHEBI:15377"/>
        <dbReference type="ChEBI" id="CHEBI:78457"/>
        <dbReference type="ChEBI" id="CHEBI:78458"/>
    </reaction>
    <physiologicalReaction direction="left-to-right" evidence="11">
        <dbReference type="Rhea" id="RHEA:41829"/>
    </physiologicalReaction>
</comment>
<evidence type="ECO:0000256" key="28">
    <source>
        <dbReference type="ARBA" id="ARBA00047953"/>
    </source>
</evidence>
<dbReference type="Gene3D" id="1.10.1200.10">
    <property type="entry name" value="ACP-like"/>
    <property type="match status" value="1"/>
</dbReference>
<comment type="catalytic activity">
    <reaction evidence="21">
        <text>a (3R)-hydroxyacyl-[ACP] + NADP(+) = a 3-oxoacyl-[ACP] + NADPH + H(+)</text>
        <dbReference type="Rhea" id="RHEA:17397"/>
        <dbReference type="Rhea" id="RHEA-COMP:9916"/>
        <dbReference type="Rhea" id="RHEA-COMP:9945"/>
        <dbReference type="ChEBI" id="CHEBI:15378"/>
        <dbReference type="ChEBI" id="CHEBI:57783"/>
        <dbReference type="ChEBI" id="CHEBI:58349"/>
        <dbReference type="ChEBI" id="CHEBI:78776"/>
        <dbReference type="ChEBI" id="CHEBI:78827"/>
        <dbReference type="EC" id="1.1.1.100"/>
    </reaction>
    <physiologicalReaction direction="right-to-left" evidence="21">
        <dbReference type="Rhea" id="RHEA:17399"/>
    </physiologicalReaction>
</comment>
<dbReference type="CDD" id="cd08954">
    <property type="entry name" value="KR_1_FAS_SDR_x"/>
    <property type="match status" value="1"/>
</dbReference>
<dbReference type="PROSITE" id="PS50075">
    <property type="entry name" value="CARRIER"/>
    <property type="match status" value="1"/>
</dbReference>
<dbReference type="InterPro" id="IPR014031">
    <property type="entry name" value="Ketoacyl_synth_C"/>
</dbReference>
<evidence type="ECO:0000256" key="43">
    <source>
        <dbReference type="ARBA" id="ARBA00049263"/>
    </source>
</evidence>
<evidence type="ECO:0000256" key="44">
    <source>
        <dbReference type="ARBA" id="ARBA00049414"/>
    </source>
</evidence>
<dbReference type="InterPro" id="IPR020806">
    <property type="entry name" value="PKS_PP-bd"/>
</dbReference>
<keyword evidence="6" id="KW-0663">Pyridoxal phosphate</keyword>
<dbReference type="InterPro" id="IPR032821">
    <property type="entry name" value="PKS_assoc"/>
</dbReference>
<dbReference type="Gene3D" id="3.40.50.1820">
    <property type="entry name" value="alpha/beta hydrolase"/>
    <property type="match status" value="1"/>
</dbReference>
<comment type="catalytic activity">
    <reaction evidence="26">
        <text>(2E)-hexadecenoyl-[ACP] + NADPH + H(+) = hexadecanoyl-[ACP] + NADP(+)</text>
        <dbReference type="Rhea" id="RHEA:41912"/>
        <dbReference type="Rhea" id="RHEA-COMP:9651"/>
        <dbReference type="Rhea" id="RHEA-COMP:9652"/>
        <dbReference type="ChEBI" id="CHEBI:15378"/>
        <dbReference type="ChEBI" id="CHEBI:57783"/>
        <dbReference type="ChEBI" id="CHEBI:58349"/>
        <dbReference type="ChEBI" id="CHEBI:78481"/>
        <dbReference type="ChEBI" id="CHEBI:78483"/>
    </reaction>
    <physiologicalReaction direction="left-to-right" evidence="26">
        <dbReference type="Rhea" id="RHEA:41913"/>
    </physiologicalReaction>
</comment>
<evidence type="ECO:0000256" key="36">
    <source>
        <dbReference type="ARBA" id="ARBA00048650"/>
    </source>
</evidence>
<dbReference type="GO" id="GO:0141148">
    <property type="term" value="F:enoyl-[acyl-carrier-protein] reductase (NADPH) activity"/>
    <property type="evidence" value="ECO:0007669"/>
    <property type="project" value="UniProtKB-EC"/>
</dbReference>
<dbReference type="PROSITE" id="PS52004">
    <property type="entry name" value="KS3_2"/>
    <property type="match status" value="1"/>
</dbReference>
<dbReference type="InterPro" id="IPR029058">
    <property type="entry name" value="AB_hydrolase_fold"/>
</dbReference>
<reference evidence="54 55" key="1">
    <citation type="submission" date="2023-03" db="EMBL/GenBank/DDBJ databases">
        <title>Genome insight into feeding habits of ladybird beetles.</title>
        <authorList>
            <person name="Li H.-S."/>
            <person name="Huang Y.-H."/>
            <person name="Pang H."/>
        </authorList>
    </citation>
    <scope>NUCLEOTIDE SEQUENCE [LARGE SCALE GENOMIC DNA]</scope>
    <source>
        <strain evidence="54">SYSU_2023b</strain>
        <tissue evidence="54">Whole body</tissue>
    </source>
</reference>
<feature type="active site" description="Proton donor; for dehydratase activity" evidence="49">
    <location>
        <position position="1059"/>
    </location>
</feature>
<dbReference type="InterPro" id="IPR050091">
    <property type="entry name" value="PKS_NRPS_Biosynth_Enz"/>
</dbReference>
<dbReference type="CDD" id="cd00833">
    <property type="entry name" value="PKS"/>
    <property type="match status" value="1"/>
</dbReference>
<evidence type="ECO:0000256" key="6">
    <source>
        <dbReference type="ARBA" id="ARBA00022898"/>
    </source>
</evidence>
<comment type="catalytic activity">
    <reaction evidence="10">
        <text>(3R)-hydroxydodecanoyl-[ACP] = (2E)-dodecenoyl-[ACP] + H2O</text>
        <dbReference type="Rhea" id="RHEA:41876"/>
        <dbReference type="Rhea" id="RHEA-COMP:9642"/>
        <dbReference type="Rhea" id="RHEA-COMP:9643"/>
        <dbReference type="ChEBI" id="CHEBI:15377"/>
        <dbReference type="ChEBI" id="CHEBI:78470"/>
        <dbReference type="ChEBI" id="CHEBI:78472"/>
    </reaction>
    <physiologicalReaction direction="left-to-right" evidence="10">
        <dbReference type="Rhea" id="RHEA:41877"/>
    </physiologicalReaction>
</comment>
<dbReference type="Pfam" id="PF00975">
    <property type="entry name" value="Thioesterase"/>
    <property type="match status" value="1"/>
</dbReference>
<evidence type="ECO:0000256" key="20">
    <source>
        <dbReference type="ARBA" id="ARBA00047394"/>
    </source>
</evidence>
<keyword evidence="7" id="KW-0007">Acetylation</keyword>
<comment type="catalytic activity">
    <reaction evidence="39">
        <text>3-oxotetradecanoyl-[ACP] + NADPH + H(+) = (3R)-hydroxytetradecanoyl-[ACP] + NADP(+)</text>
        <dbReference type="Rhea" id="RHEA:41888"/>
        <dbReference type="Rhea" id="RHEA-COMP:9645"/>
        <dbReference type="Rhea" id="RHEA-COMP:9646"/>
        <dbReference type="ChEBI" id="CHEBI:15378"/>
        <dbReference type="ChEBI" id="CHEBI:57783"/>
        <dbReference type="ChEBI" id="CHEBI:58349"/>
        <dbReference type="ChEBI" id="CHEBI:78473"/>
        <dbReference type="ChEBI" id="CHEBI:78474"/>
    </reaction>
    <physiologicalReaction direction="left-to-right" evidence="39">
        <dbReference type="Rhea" id="RHEA:41889"/>
    </physiologicalReaction>
</comment>
<evidence type="ECO:0000256" key="21">
    <source>
        <dbReference type="ARBA" id="ARBA00047400"/>
    </source>
</evidence>
<comment type="catalytic activity">
    <reaction evidence="32">
        <text>tetradecanoyl-[ACP] + H2O = tetradecanoate + holo-[ACP] + H(+)</text>
        <dbReference type="Rhea" id="RHEA:30123"/>
        <dbReference type="Rhea" id="RHEA-COMP:9648"/>
        <dbReference type="Rhea" id="RHEA-COMP:9685"/>
        <dbReference type="ChEBI" id="CHEBI:15377"/>
        <dbReference type="ChEBI" id="CHEBI:15378"/>
        <dbReference type="ChEBI" id="CHEBI:30807"/>
        <dbReference type="ChEBI" id="CHEBI:64479"/>
        <dbReference type="ChEBI" id="CHEBI:78477"/>
        <dbReference type="EC" id="3.1.2.14"/>
    </reaction>
    <physiologicalReaction direction="left-to-right" evidence="32">
        <dbReference type="Rhea" id="RHEA:30124"/>
    </physiologicalReaction>
</comment>
<dbReference type="InterPro" id="IPR042104">
    <property type="entry name" value="PKS_dehydratase_sf"/>
</dbReference>
<comment type="catalytic activity">
    <reaction evidence="48">
        <text>octanoyl-[ACP] + malonyl-[ACP] + H(+) = 3-oxodecanoyl-[ACP] + holo-[ACP] + CO2</text>
        <dbReference type="Rhea" id="RHEA:41852"/>
        <dbReference type="Rhea" id="RHEA-COMP:9623"/>
        <dbReference type="Rhea" id="RHEA-COMP:9636"/>
        <dbReference type="Rhea" id="RHEA-COMP:9637"/>
        <dbReference type="Rhea" id="RHEA-COMP:9685"/>
        <dbReference type="ChEBI" id="CHEBI:15378"/>
        <dbReference type="ChEBI" id="CHEBI:16526"/>
        <dbReference type="ChEBI" id="CHEBI:64479"/>
        <dbReference type="ChEBI" id="CHEBI:78449"/>
        <dbReference type="ChEBI" id="CHEBI:78463"/>
        <dbReference type="ChEBI" id="CHEBI:78464"/>
    </reaction>
    <physiologicalReaction direction="left-to-right" evidence="48">
        <dbReference type="Rhea" id="RHEA:41853"/>
    </physiologicalReaction>
</comment>
<name>A0AAW1U5L0_9CUCU</name>
<comment type="catalytic activity">
    <reaction evidence="19">
        <text>3-oxooctadecanoyl-[ACP] + NADPH + H(+) = (3R)-hydroxyoctadecanoyl-[ACP] + NADP(+)</text>
        <dbReference type="Rhea" id="RHEA:41920"/>
        <dbReference type="Rhea" id="RHEA-COMP:9653"/>
        <dbReference type="Rhea" id="RHEA-COMP:9654"/>
        <dbReference type="ChEBI" id="CHEBI:15378"/>
        <dbReference type="ChEBI" id="CHEBI:57783"/>
        <dbReference type="ChEBI" id="CHEBI:58349"/>
        <dbReference type="ChEBI" id="CHEBI:78487"/>
        <dbReference type="ChEBI" id="CHEBI:78488"/>
    </reaction>
    <physiologicalReaction direction="left-to-right" evidence="19">
        <dbReference type="Rhea" id="RHEA:41921"/>
    </physiologicalReaction>
</comment>
<dbReference type="PANTHER" id="PTHR43775:SF23">
    <property type="entry name" value="FATTY ACID SYNTHASE 3"/>
    <property type="match status" value="1"/>
</dbReference>
<keyword evidence="55" id="KW-1185">Reference proteome</keyword>
<dbReference type="Pfam" id="PF00109">
    <property type="entry name" value="ketoacyl-synt"/>
    <property type="match status" value="1"/>
</dbReference>
<comment type="catalytic activity">
    <reaction evidence="12">
        <text>(3R)-hydroxydecanoyl-[ACP] = (2E)-decenoyl-[ACP] + H2O</text>
        <dbReference type="Rhea" id="RHEA:41860"/>
        <dbReference type="Rhea" id="RHEA-COMP:9638"/>
        <dbReference type="Rhea" id="RHEA-COMP:9639"/>
        <dbReference type="ChEBI" id="CHEBI:15377"/>
        <dbReference type="ChEBI" id="CHEBI:78466"/>
        <dbReference type="ChEBI" id="CHEBI:78467"/>
    </reaction>
    <physiologicalReaction direction="left-to-right" evidence="12">
        <dbReference type="Rhea" id="RHEA:41861"/>
    </physiologicalReaction>
</comment>
<dbReference type="InterPro" id="IPR016039">
    <property type="entry name" value="Thiolase-like"/>
</dbReference>
<evidence type="ECO:0000256" key="35">
    <source>
        <dbReference type="ARBA" id="ARBA00048571"/>
    </source>
</evidence>
<keyword evidence="8" id="KW-0511">Multifunctional enzyme</keyword>
<comment type="catalytic activity">
    <reaction evidence="17">
        <text>(3R)-hydroxybutanoyl-[ACP] = (2E)-butenoyl-[ACP] + H2O</text>
        <dbReference type="Rhea" id="RHEA:41808"/>
        <dbReference type="Rhea" id="RHEA-COMP:9626"/>
        <dbReference type="Rhea" id="RHEA-COMP:9627"/>
        <dbReference type="ChEBI" id="CHEBI:15377"/>
        <dbReference type="ChEBI" id="CHEBI:78451"/>
        <dbReference type="ChEBI" id="CHEBI:78453"/>
    </reaction>
    <physiologicalReaction direction="left-to-right" evidence="17">
        <dbReference type="Rhea" id="RHEA:41809"/>
    </physiologicalReaction>
</comment>
<dbReference type="SUPFAM" id="SSF52151">
    <property type="entry name" value="FabD/lysophospholipase-like"/>
    <property type="match status" value="1"/>
</dbReference>
<evidence type="ECO:0000256" key="38">
    <source>
        <dbReference type="ARBA" id="ARBA00048704"/>
    </source>
</evidence>
<evidence type="ECO:0000256" key="33">
    <source>
        <dbReference type="ARBA" id="ARBA00048420"/>
    </source>
</evidence>
<comment type="catalytic activity">
    <reaction evidence="15">
        <text>(3R)-hydroxyoctadecanoyl-[ACP] = (2E)-octadecenoyl-[ACP] + H2O</text>
        <dbReference type="Rhea" id="RHEA:41924"/>
        <dbReference type="Rhea" id="RHEA-COMP:9654"/>
        <dbReference type="Rhea" id="RHEA-COMP:9655"/>
        <dbReference type="ChEBI" id="CHEBI:15377"/>
        <dbReference type="ChEBI" id="CHEBI:78488"/>
        <dbReference type="ChEBI" id="CHEBI:78489"/>
    </reaction>
    <physiologicalReaction direction="left-to-right" evidence="15">
        <dbReference type="Rhea" id="RHEA:41925"/>
    </physiologicalReaction>
</comment>
<evidence type="ECO:0000256" key="40">
    <source>
        <dbReference type="ARBA" id="ARBA00049019"/>
    </source>
</evidence>
<dbReference type="GO" id="GO:0004315">
    <property type="term" value="F:3-oxoacyl-[acyl-carrier-protein] synthase activity"/>
    <property type="evidence" value="ECO:0007669"/>
    <property type="project" value="UniProtKB-EC"/>
</dbReference>
<feature type="domain" description="Carrier" evidence="51">
    <location>
        <begin position="2007"/>
        <end position="2089"/>
    </location>
</feature>
<dbReference type="InterPro" id="IPR049900">
    <property type="entry name" value="PKS_mFAS_DH"/>
</dbReference>
<evidence type="ECO:0000256" key="39">
    <source>
        <dbReference type="ARBA" id="ARBA00048935"/>
    </source>
</evidence>
<dbReference type="GO" id="GO:0004313">
    <property type="term" value="F:[acyl-carrier-protein] S-acetyltransferase activity"/>
    <property type="evidence" value="ECO:0007669"/>
    <property type="project" value="UniProtKB-EC"/>
</dbReference>
<evidence type="ECO:0000256" key="48">
    <source>
        <dbReference type="ARBA" id="ARBA00049533"/>
    </source>
</evidence>
<gene>
    <name evidence="54" type="ORF">WA026_011050</name>
</gene>
<feature type="domain" description="Ketosynthase family 3 (KS3)" evidence="52">
    <location>
        <begin position="35"/>
        <end position="442"/>
    </location>
</feature>
<dbReference type="Pfam" id="PF21149">
    <property type="entry name" value="FAS_pseudo-KR"/>
    <property type="match status" value="1"/>
</dbReference>
<dbReference type="EMBL" id="JARQZJ010000035">
    <property type="protein sequence ID" value="KAK9875949.1"/>
    <property type="molecule type" value="Genomic_DNA"/>
</dbReference>
<comment type="catalytic activity">
    <reaction evidence="43">
        <text>3-oxododecanoyl-[ACP] + NADPH + H(+) = (3R)-hydroxydodecanoyl-[ACP] + NADP(+)</text>
        <dbReference type="Rhea" id="RHEA:41872"/>
        <dbReference type="Rhea" id="RHEA-COMP:9641"/>
        <dbReference type="Rhea" id="RHEA-COMP:9642"/>
        <dbReference type="ChEBI" id="CHEBI:15378"/>
        <dbReference type="ChEBI" id="CHEBI:57783"/>
        <dbReference type="ChEBI" id="CHEBI:58349"/>
        <dbReference type="ChEBI" id="CHEBI:78469"/>
        <dbReference type="ChEBI" id="CHEBI:78470"/>
    </reaction>
    <physiologicalReaction direction="left-to-right" evidence="43">
        <dbReference type="Rhea" id="RHEA:41873"/>
    </physiologicalReaction>
</comment>
<dbReference type="GO" id="GO:0004316">
    <property type="term" value="F:3-oxoacyl-[acyl-carrier-protein] reductase (NADPH) activity"/>
    <property type="evidence" value="ECO:0007669"/>
    <property type="project" value="UniProtKB-EC"/>
</dbReference>
<comment type="catalytic activity">
    <reaction evidence="46">
        <text>butanoyl-[ACP] + malonyl-[ACP] + H(+) = 3-oxohexanoyl-[ACP] + holo-[ACP] + CO2</text>
        <dbReference type="Rhea" id="RHEA:41820"/>
        <dbReference type="Rhea" id="RHEA-COMP:9623"/>
        <dbReference type="Rhea" id="RHEA-COMP:9628"/>
        <dbReference type="Rhea" id="RHEA-COMP:9629"/>
        <dbReference type="Rhea" id="RHEA-COMP:9685"/>
        <dbReference type="ChEBI" id="CHEBI:15378"/>
        <dbReference type="ChEBI" id="CHEBI:16526"/>
        <dbReference type="ChEBI" id="CHEBI:64479"/>
        <dbReference type="ChEBI" id="CHEBI:78449"/>
        <dbReference type="ChEBI" id="CHEBI:78454"/>
        <dbReference type="ChEBI" id="CHEBI:78456"/>
    </reaction>
    <physiologicalReaction direction="left-to-right" evidence="46">
        <dbReference type="Rhea" id="RHEA:41821"/>
    </physiologicalReaction>
</comment>
<comment type="catalytic activity">
    <reaction evidence="29">
        <text>acetyl-[ACP] + malonyl-[ACP] + H(+) = 3-oxobutanoyl-[ACP] + holo-[ACP] + CO2</text>
        <dbReference type="Rhea" id="RHEA:41800"/>
        <dbReference type="Rhea" id="RHEA-COMP:9621"/>
        <dbReference type="Rhea" id="RHEA-COMP:9623"/>
        <dbReference type="Rhea" id="RHEA-COMP:9625"/>
        <dbReference type="Rhea" id="RHEA-COMP:9685"/>
        <dbReference type="ChEBI" id="CHEBI:15378"/>
        <dbReference type="ChEBI" id="CHEBI:16526"/>
        <dbReference type="ChEBI" id="CHEBI:64479"/>
        <dbReference type="ChEBI" id="CHEBI:78446"/>
        <dbReference type="ChEBI" id="CHEBI:78449"/>
        <dbReference type="ChEBI" id="CHEBI:78450"/>
    </reaction>
    <physiologicalReaction direction="left-to-right" evidence="29">
        <dbReference type="Rhea" id="RHEA:41801"/>
    </physiologicalReaction>
</comment>
<comment type="catalytic activity">
    <reaction evidence="33">
        <text>(2E)-octenoyl-[ACP] + NADPH + H(+) = octanoyl-[ACP] + NADP(+)</text>
        <dbReference type="Rhea" id="RHEA:41848"/>
        <dbReference type="Rhea" id="RHEA-COMP:9635"/>
        <dbReference type="Rhea" id="RHEA-COMP:9636"/>
        <dbReference type="ChEBI" id="CHEBI:15378"/>
        <dbReference type="ChEBI" id="CHEBI:57783"/>
        <dbReference type="ChEBI" id="CHEBI:58349"/>
        <dbReference type="ChEBI" id="CHEBI:78462"/>
        <dbReference type="ChEBI" id="CHEBI:78463"/>
    </reaction>
    <physiologicalReaction direction="left-to-right" evidence="33">
        <dbReference type="Rhea" id="RHEA:41849"/>
    </physiologicalReaction>
</comment>
<dbReference type="SMART" id="SM00823">
    <property type="entry name" value="PKS_PP"/>
    <property type="match status" value="1"/>
</dbReference>
<proteinExistence type="predicted"/>
<comment type="catalytic activity">
    <reaction evidence="24">
        <text>(2E)-butenoyl-[ACP] + NADPH + H(+) = butanoyl-[ACP] + NADP(+)</text>
        <dbReference type="Rhea" id="RHEA:41812"/>
        <dbReference type="Rhea" id="RHEA-COMP:9627"/>
        <dbReference type="Rhea" id="RHEA-COMP:9628"/>
        <dbReference type="ChEBI" id="CHEBI:15378"/>
        <dbReference type="ChEBI" id="CHEBI:57783"/>
        <dbReference type="ChEBI" id="CHEBI:58349"/>
        <dbReference type="ChEBI" id="CHEBI:78453"/>
        <dbReference type="ChEBI" id="CHEBI:78454"/>
    </reaction>
    <physiologicalReaction direction="left-to-right" evidence="24">
        <dbReference type="Rhea" id="RHEA:41813"/>
    </physiologicalReaction>
</comment>
<dbReference type="SUPFAM" id="SSF47336">
    <property type="entry name" value="ACP-like"/>
    <property type="match status" value="1"/>
</dbReference>
<dbReference type="SUPFAM" id="SSF51735">
    <property type="entry name" value="NAD(P)-binding Rossmann-fold domains"/>
    <property type="match status" value="2"/>
</dbReference>
<dbReference type="SMART" id="SM00822">
    <property type="entry name" value="PKS_KR"/>
    <property type="match status" value="1"/>
</dbReference>
<comment type="catalytic activity">
    <reaction evidence="22">
        <text>3-oxodecanoyl-[ACP] + NADPH + H(+) = (3R)-hydroxydecanoyl-[ACP] + NADP(+)</text>
        <dbReference type="Rhea" id="RHEA:41856"/>
        <dbReference type="Rhea" id="RHEA-COMP:9637"/>
        <dbReference type="Rhea" id="RHEA-COMP:9638"/>
        <dbReference type="ChEBI" id="CHEBI:15378"/>
        <dbReference type="ChEBI" id="CHEBI:57783"/>
        <dbReference type="ChEBI" id="CHEBI:58349"/>
        <dbReference type="ChEBI" id="CHEBI:78464"/>
        <dbReference type="ChEBI" id="CHEBI:78466"/>
    </reaction>
    <physiologicalReaction direction="left-to-right" evidence="22">
        <dbReference type="Rhea" id="RHEA:41857"/>
    </physiologicalReaction>
</comment>
<evidence type="ECO:0000256" key="41">
    <source>
        <dbReference type="ARBA" id="ARBA00049109"/>
    </source>
</evidence>
<dbReference type="PROSITE" id="PS00606">
    <property type="entry name" value="KS3_1"/>
    <property type="match status" value="1"/>
</dbReference>
<evidence type="ECO:0000259" key="53">
    <source>
        <dbReference type="PROSITE" id="PS52019"/>
    </source>
</evidence>
<keyword evidence="3" id="KW-0597">Phosphoprotein</keyword>
<evidence type="ECO:0000256" key="8">
    <source>
        <dbReference type="ARBA" id="ARBA00023268"/>
    </source>
</evidence>
<dbReference type="GO" id="GO:0019171">
    <property type="term" value="F:(3R)-hydroxyacyl-[acyl-carrier-protein] dehydratase activity"/>
    <property type="evidence" value="ECO:0007669"/>
    <property type="project" value="UniProtKB-EC"/>
</dbReference>
<dbReference type="SUPFAM" id="SSF50129">
    <property type="entry name" value="GroES-like"/>
    <property type="match status" value="1"/>
</dbReference>
<evidence type="ECO:0000256" key="49">
    <source>
        <dbReference type="PROSITE-ProRule" id="PRU01363"/>
    </source>
</evidence>
<dbReference type="InterPro" id="IPR036736">
    <property type="entry name" value="ACP-like_sf"/>
</dbReference>
<dbReference type="SMART" id="SM00827">
    <property type="entry name" value="PKS_AT"/>
    <property type="match status" value="1"/>
</dbReference>
<sequence length="2408" mass="269216">MVSNGSADDAQNKNEESPTDSSLNFGRFLAHPPAGEEVCITGIAGVFPNSRDVHHFRDNLMNKIDMIDADFRRWKPIHPEVPQRTGKIYNIESFDPGFFGIHHRQANSMDPSCRLFMERAIEAILDAGMNLSELEGTNTGVFVGVCFSESERDIIFDFSNSQMFGMTGCMRSMIPNRLSYFLKLKGPSVVTDTACSSSLYALENAFTAIRTGVCDMAIVGGTNICLHPFISLQFARLGVLSLDGCCKSFDASGNGYCRSESINCILLQKAKDARRNYATIVHAKTGCDGYKEQGITYPSGEMQKHLLEEFYKECEIPPSSLSFLEAHGTGTVVGDPEEINAIDEVFSVGRQSPLLIGSVKSNIGHTEPASGLCSITKCIIAMEEAIIPPNLHYTKPREGVKALEEGRMKVVSEKTPLQDDEGLIGINSFGFGGGNCHVLLKWNTNTKVNGGEPIDDLPRLVYFSGRTPDAIKAFVQDISSRKLDAEHIQLLHEAFKKDIDCHSHRGFGIFSKTEILDSSCSWYCGIKPPLLIAFSNFGTLWKQLFKQLLFIPAFAEAMKRIQDILNRNEKGINLNHVVHNPVNPSSHTTENNILGSVVVQIGIIEVLKLLQVEPESIIGYSVGEIACGYFDGSLTLEEAILIAFEIGDHMRMISKPSLIMVVKGPVAQIQKNIPVDIEIIWRNSKDCVIVSGNMISIQMFSADLKKQGVEVDVIGANNITAPSKDIREIECSLLQNVGKIIVKSKRRGVGWIPSSTEKLASPEYFVRALQSQMTYDNFNRYILKNSVVLEIGFGEFTEIIKNITGKSLNGIKVAEDSVINGEYGIVDFLKTFGRLYEYGFNPQIQNIYPKVPYPVSRGTPMISPKIKWKHSEKYHVLVFKDTDSLKTGERIMALNLTQDEWQFASGHVIDGRTLFPATAYLKIVWDTLTAMKSLSESDTFVVFDNVRFNRATPMSRDFTDFVIMIQGVTGNFEIIEGGVDVVSGYVHNISDERKREFSDIPLPAEKKSGPIPLKTKDVYKELRLRGYNYKGAFKAIEEVNCDATIAYIKWEGNWVTFMDNMLQVKILQLDTRLLYVPTGIKKLTIDCKYHLQYVESFGENPILPVYISKDAGLIRCGGIEIRGLMASSIVRRKQRGTPVLEKYEFVPNETDMSLLDSLRVNMQIGLENLQGLKLRIVELIDEATEEGSEPLGPKIFDVYADIPMIHPNIVVITKDETELPNVTVERKDLRTENDCHLVVGSKILQRAMVMQQAFSVLKENAFILSRESLDFDPNKVEKRDLEGISIFTIHNTGTEKLVYFRKTSDRKEYTVINVSNKDENFEWLPSLQKSMKNNENIILYAQNETLNGLLGFFNCIRREPGGVNVRCVHIYGNEAPSFDPSHPFYKEQLEKNFSINIYKNGKWGTYRHLLMKDVEEVEAEHCFVNQMTRGDLSSIKWFEGPLNSETEMPKEKSLVQVYYSSVNFRDIMTASGRINADVISMDRMEQECVQGFEFSGRDNTGTRVMGMIVHGALSTLIAADSYSLVKVPECWTLEQAATVPVVYGTVIYALVEIGQIKEGQSILIHSGTGGVGQAAINYALSMNCNIFTTVGSPEKREIIKKLFPTLDDNHIGNSRDISFEQMVLRGTGGKGVDLVLNSLAEDKLLASVRCLTRGGRFLEIGKFDLARNNPLGLLALKKECSFHGIMLDNVFLAQTSMKKRINFMLKKGIVDGSVKPLSTTVFEMNEIEQAFRHMASGKHTGKVLIHIRDEEEEKIAIPPLIRRRGIPRVTCSPEKSHIIVGGLGGFGLELADWLVLRGAKNIVLTSRSGVKTGYQAYRLNIWKSYGVLVVISTADITTEAGCENIISEAEKLGPVESIFNLAVVLRDSLFEKQQPETFKISFGPKAVATMNLDKITRIRCPNLRDFVVFSSVSCGRGNSEQTNYGMSNSVMERICEQRRHAGFPAMAIQWGAVGDVGLVAEMMEDQIEMEIGGTLQQRITNCLQVMDIFLRQKEAVIVSSMLVAAKRSVGGGANNIVDAVADILGIKPQSVSPHASLSELGMDSMTAVEIKTTLEREYDVFLTAQDIRSLTFARLQEIQDSKDKDKELGRVTQRLPRGFELILRYLGDEAMSGIPIVRLPSLIEGDPEDIPYVFCFPGVEGFATTLKPLVANIKARILGVQFCYKNPTNSYKELAMESAEQMEKYVDFKEPIHMLTYSWGTIIALETMSLLEQKGYKGTITCIDGAPDMLSEMCKQEMKTGSEAEFETIILGHVMAFYLPYDIILKNREKLYKCGSFDERLQLAQKISAHDTTYSPEYQKRVALGFHTRLKELRTYEPDYPKIQSPVRLFKPSILSVQTLPDDYNLSRLCTKVAEVKIFEGNHISILENPSLAEAYNEILGFTVNSEENTLEPKLEGEELHETTINVN</sequence>
<dbReference type="InterPro" id="IPR020841">
    <property type="entry name" value="PKS_Beta-ketoAc_synthase_dom"/>
</dbReference>
<dbReference type="SUPFAM" id="SSF53474">
    <property type="entry name" value="alpha/beta-Hydrolases"/>
    <property type="match status" value="1"/>
</dbReference>
<evidence type="ECO:0000256" key="19">
    <source>
        <dbReference type="ARBA" id="ARBA00047300"/>
    </source>
</evidence>
<dbReference type="SMART" id="SM00829">
    <property type="entry name" value="PKS_ER"/>
    <property type="match status" value="1"/>
</dbReference>
<evidence type="ECO:0000256" key="18">
    <source>
        <dbReference type="ARBA" id="ARBA00023442"/>
    </source>
</evidence>
<comment type="catalytic activity">
    <reaction evidence="47">
        <text>(2E)-decenoyl-[ACP] + NADPH + H(+) = decanoyl-[ACP] + NADP(+)</text>
        <dbReference type="Rhea" id="RHEA:41864"/>
        <dbReference type="Rhea" id="RHEA-COMP:9639"/>
        <dbReference type="Rhea" id="RHEA-COMP:9640"/>
        <dbReference type="ChEBI" id="CHEBI:15378"/>
        <dbReference type="ChEBI" id="CHEBI:57783"/>
        <dbReference type="ChEBI" id="CHEBI:58349"/>
        <dbReference type="ChEBI" id="CHEBI:78467"/>
        <dbReference type="ChEBI" id="CHEBI:78468"/>
    </reaction>
    <physiologicalReaction direction="left-to-right" evidence="47">
        <dbReference type="Rhea" id="RHEA:41865"/>
    </physiologicalReaction>
</comment>
<comment type="catalytic activity">
    <reaction evidence="9">
        <text>(3R)-hydroxyoctanoyl-[ACP] = (2E)-octenoyl-[ACP] + H2O</text>
        <dbReference type="Rhea" id="RHEA:41844"/>
        <dbReference type="Rhea" id="RHEA-COMP:9634"/>
        <dbReference type="Rhea" id="RHEA-COMP:9635"/>
        <dbReference type="ChEBI" id="CHEBI:15377"/>
        <dbReference type="ChEBI" id="CHEBI:78461"/>
        <dbReference type="ChEBI" id="CHEBI:78462"/>
    </reaction>
    <physiologicalReaction direction="left-to-right" evidence="9">
        <dbReference type="Rhea" id="RHEA:41845"/>
    </physiologicalReaction>
</comment>
<feature type="region of interest" description="N-terminal hotdog fold" evidence="49">
    <location>
        <begin position="875"/>
        <end position="993"/>
    </location>
</feature>
<evidence type="ECO:0000256" key="22">
    <source>
        <dbReference type="ARBA" id="ARBA00047440"/>
    </source>
</evidence>
<dbReference type="PROSITE" id="PS52019">
    <property type="entry name" value="PKS_MFAS_DH"/>
    <property type="match status" value="1"/>
</dbReference>